<accession>A0A6V8Q6Q2</accession>
<dbReference type="InterPro" id="IPR029063">
    <property type="entry name" value="SAM-dependent_MTases_sf"/>
</dbReference>
<dbReference type="EMBL" id="BLRU01000322">
    <property type="protein sequence ID" value="GFP20252.1"/>
    <property type="molecule type" value="Genomic_DNA"/>
</dbReference>
<evidence type="ECO:0000256" key="7">
    <source>
        <dbReference type="ARBA" id="ARBA00023125"/>
    </source>
</evidence>
<protein>
    <recommendedName>
        <fullName evidence="2">site-specific DNA-methyltransferase (cytosine-N(4)-specific)</fullName>
        <ecNumber evidence="2">2.1.1.113</ecNumber>
    </recommendedName>
</protein>
<dbReference type="AlphaFoldDB" id="A0A6V8Q6Q2"/>
<evidence type="ECO:0000313" key="12">
    <source>
        <dbReference type="EMBL" id="GFP37787.1"/>
    </source>
</evidence>
<dbReference type="EMBL" id="BLSD01000008">
    <property type="protein sequence ID" value="GFP38571.1"/>
    <property type="molecule type" value="Genomic_DNA"/>
</dbReference>
<gene>
    <name evidence="10" type="ORF">HKBW3S03_01754</name>
    <name evidence="11" type="ORF">HKBW3S09_00349</name>
    <name evidence="12" type="ORF">HKBW3S44_01467</name>
    <name evidence="13" type="ORF">HKBW3S47_00272</name>
</gene>
<dbReference type="Proteomes" id="UP000574717">
    <property type="component" value="Unassembled WGS sequence"/>
</dbReference>
<dbReference type="InterPro" id="IPR002941">
    <property type="entry name" value="DNA_methylase_N4/N6"/>
</dbReference>
<evidence type="ECO:0000313" key="17">
    <source>
        <dbReference type="Proteomes" id="UP000585609"/>
    </source>
</evidence>
<dbReference type="GO" id="GO:0009307">
    <property type="term" value="P:DNA restriction-modification system"/>
    <property type="evidence" value="ECO:0007669"/>
    <property type="project" value="UniProtKB-KW"/>
</dbReference>
<dbReference type="Proteomes" id="UP000569018">
    <property type="component" value="Unassembled WGS sequence"/>
</dbReference>
<comment type="caution">
    <text evidence="13">The sequence shown here is derived from an EMBL/GenBank/DDBJ whole genome shotgun (WGS) entry which is preliminary data.</text>
</comment>
<dbReference type="Proteomes" id="UP000585609">
    <property type="component" value="Unassembled WGS sequence"/>
</dbReference>
<dbReference type="InterPro" id="IPR001091">
    <property type="entry name" value="RM_Methyltransferase"/>
</dbReference>
<evidence type="ECO:0000256" key="4">
    <source>
        <dbReference type="ARBA" id="ARBA00022679"/>
    </source>
</evidence>
<dbReference type="GO" id="GO:0003677">
    <property type="term" value="F:DNA binding"/>
    <property type="evidence" value="ECO:0007669"/>
    <property type="project" value="UniProtKB-KW"/>
</dbReference>
<name>A0A6V8Q6Q2_9ACTN</name>
<keyword evidence="3 13" id="KW-0489">Methyltransferase</keyword>
<evidence type="ECO:0000259" key="9">
    <source>
        <dbReference type="Pfam" id="PF01555"/>
    </source>
</evidence>
<feature type="domain" description="DNA methylase N-4/N-6" evidence="9">
    <location>
        <begin position="49"/>
        <end position="90"/>
    </location>
</feature>
<sequence>MSIKYDQYRSLFAPEKELEINTSFSKENSATLYLGDCLDFLRQIPDKSIQLIVTSPPYNIGKEYEKKPDIKEYVSQQSQVINECVRVLKD</sequence>
<evidence type="ECO:0000313" key="10">
    <source>
        <dbReference type="EMBL" id="GFP20252.1"/>
    </source>
</evidence>
<dbReference type="InterPro" id="IPR017985">
    <property type="entry name" value="MeTrfase_CN4_CS"/>
</dbReference>
<evidence type="ECO:0000256" key="3">
    <source>
        <dbReference type="ARBA" id="ARBA00022603"/>
    </source>
</evidence>
<keyword evidence="6" id="KW-0680">Restriction system</keyword>
<dbReference type="GO" id="GO:0008170">
    <property type="term" value="F:N-methyltransferase activity"/>
    <property type="evidence" value="ECO:0007669"/>
    <property type="project" value="InterPro"/>
</dbReference>
<organism evidence="13 15">
    <name type="scientific">Candidatus Hakubella thermalkaliphila</name>
    <dbReference type="NCBI Taxonomy" id="2754717"/>
    <lineage>
        <taxon>Bacteria</taxon>
        <taxon>Bacillati</taxon>
        <taxon>Actinomycetota</taxon>
        <taxon>Actinomycetota incertae sedis</taxon>
        <taxon>Candidatus Hakubellales</taxon>
        <taxon>Candidatus Hakubellaceae</taxon>
        <taxon>Candidatus Hakubella</taxon>
    </lineage>
</organism>
<evidence type="ECO:0000256" key="1">
    <source>
        <dbReference type="ARBA" id="ARBA00010203"/>
    </source>
</evidence>
<dbReference type="EMBL" id="BLSC01000164">
    <property type="protein sequence ID" value="GFP37787.1"/>
    <property type="molecule type" value="Genomic_DNA"/>
</dbReference>
<dbReference type="EC" id="2.1.1.113" evidence="2"/>
<reference evidence="14 15" key="1">
    <citation type="journal article" date="2020" name="Front. Microbiol.">
        <title>Single-cell genomics of novel Actinobacteria with the Wood-Ljungdahl pathway discovered in a serpentinizing system.</title>
        <authorList>
            <person name="Merino N."/>
            <person name="Kawai M."/>
            <person name="Boyd E.S."/>
            <person name="Colman D.R."/>
            <person name="McGlynn S.E."/>
            <person name="Nealson K.H."/>
            <person name="Kurokawa K."/>
            <person name="Hongoh Y."/>
        </authorList>
    </citation>
    <scope>NUCLEOTIDE SEQUENCE [LARGE SCALE GENOMIC DNA]</scope>
    <source>
        <strain evidence="10 16">S03</strain>
        <strain evidence="11 17">S09_30</strain>
        <strain evidence="12 14">S44</strain>
        <strain evidence="13 15">S47</strain>
    </source>
</reference>
<dbReference type="PROSITE" id="PS00093">
    <property type="entry name" value="N4_MTASE"/>
    <property type="match status" value="1"/>
</dbReference>
<evidence type="ECO:0000313" key="15">
    <source>
        <dbReference type="Proteomes" id="UP000569018"/>
    </source>
</evidence>
<comment type="similarity">
    <text evidence="1">Belongs to the N(4)/N(6)-methyltransferase family. N(4) subfamily.</text>
</comment>
<dbReference type="EMBL" id="BLRW01000027">
    <property type="protein sequence ID" value="GFP22882.1"/>
    <property type="molecule type" value="Genomic_DNA"/>
</dbReference>
<dbReference type="PRINTS" id="PR00508">
    <property type="entry name" value="S21N4MTFRASE"/>
</dbReference>
<evidence type="ECO:0000313" key="16">
    <source>
        <dbReference type="Proteomes" id="UP000574717"/>
    </source>
</evidence>
<evidence type="ECO:0000256" key="5">
    <source>
        <dbReference type="ARBA" id="ARBA00022691"/>
    </source>
</evidence>
<evidence type="ECO:0000313" key="13">
    <source>
        <dbReference type="EMBL" id="GFP38571.1"/>
    </source>
</evidence>
<comment type="catalytic activity">
    <reaction evidence="8">
        <text>a 2'-deoxycytidine in DNA + S-adenosyl-L-methionine = an N(4)-methyl-2'-deoxycytidine in DNA + S-adenosyl-L-homocysteine + H(+)</text>
        <dbReference type="Rhea" id="RHEA:16857"/>
        <dbReference type="Rhea" id="RHEA-COMP:11369"/>
        <dbReference type="Rhea" id="RHEA-COMP:13674"/>
        <dbReference type="ChEBI" id="CHEBI:15378"/>
        <dbReference type="ChEBI" id="CHEBI:57856"/>
        <dbReference type="ChEBI" id="CHEBI:59789"/>
        <dbReference type="ChEBI" id="CHEBI:85452"/>
        <dbReference type="ChEBI" id="CHEBI:137933"/>
        <dbReference type="EC" id="2.1.1.113"/>
    </reaction>
</comment>
<dbReference type="SUPFAM" id="SSF53335">
    <property type="entry name" value="S-adenosyl-L-methionine-dependent methyltransferases"/>
    <property type="match status" value="1"/>
</dbReference>
<evidence type="ECO:0000256" key="6">
    <source>
        <dbReference type="ARBA" id="ARBA00022747"/>
    </source>
</evidence>
<dbReference type="GO" id="GO:0015667">
    <property type="term" value="F:site-specific DNA-methyltransferase (cytosine-N4-specific) activity"/>
    <property type="evidence" value="ECO:0007669"/>
    <property type="project" value="UniProtKB-EC"/>
</dbReference>
<evidence type="ECO:0000256" key="8">
    <source>
        <dbReference type="ARBA" id="ARBA00049120"/>
    </source>
</evidence>
<evidence type="ECO:0000313" key="11">
    <source>
        <dbReference type="EMBL" id="GFP22882.1"/>
    </source>
</evidence>
<evidence type="ECO:0000256" key="2">
    <source>
        <dbReference type="ARBA" id="ARBA00012185"/>
    </source>
</evidence>
<dbReference type="Gene3D" id="3.40.50.150">
    <property type="entry name" value="Vaccinia Virus protein VP39"/>
    <property type="match status" value="1"/>
</dbReference>
<evidence type="ECO:0000313" key="14">
    <source>
        <dbReference type="Proteomes" id="UP000561271"/>
    </source>
</evidence>
<dbReference type="Proteomes" id="UP000561271">
    <property type="component" value="Unassembled WGS sequence"/>
</dbReference>
<proteinExistence type="inferred from homology"/>
<dbReference type="Pfam" id="PF01555">
    <property type="entry name" value="N6_N4_Mtase"/>
    <property type="match status" value="1"/>
</dbReference>
<keyword evidence="5" id="KW-0949">S-adenosyl-L-methionine</keyword>
<keyword evidence="4 13" id="KW-0808">Transferase</keyword>
<dbReference type="GO" id="GO:0032259">
    <property type="term" value="P:methylation"/>
    <property type="evidence" value="ECO:0007669"/>
    <property type="project" value="UniProtKB-KW"/>
</dbReference>
<keyword evidence="7" id="KW-0238">DNA-binding</keyword>